<evidence type="ECO:0000256" key="1">
    <source>
        <dbReference type="SAM" id="Phobius"/>
    </source>
</evidence>
<sequence>MRKKVKSKIGWIIASIGAGIVVTFIIPIWGWMIAVGVGLIYIGWNLIQQYK</sequence>
<proteinExistence type="predicted"/>
<dbReference type="RefSeq" id="WP_343768342.1">
    <property type="nucleotide sequence ID" value="NZ_BAAACF010000001.1"/>
</dbReference>
<protein>
    <recommendedName>
        <fullName evidence="4">Secreted protein</fullName>
    </recommendedName>
</protein>
<evidence type="ECO:0000313" key="3">
    <source>
        <dbReference type="Proteomes" id="UP001500339"/>
    </source>
</evidence>
<feature type="transmembrane region" description="Helical" evidence="1">
    <location>
        <begin position="12"/>
        <end position="44"/>
    </location>
</feature>
<keyword evidence="1" id="KW-0812">Transmembrane</keyword>
<dbReference type="EMBL" id="BAAACF010000001">
    <property type="protein sequence ID" value="GAA0722813.1"/>
    <property type="molecule type" value="Genomic_DNA"/>
</dbReference>
<keyword evidence="1" id="KW-1133">Transmembrane helix</keyword>
<dbReference type="Proteomes" id="UP001500339">
    <property type="component" value="Unassembled WGS sequence"/>
</dbReference>
<evidence type="ECO:0008006" key="4">
    <source>
        <dbReference type="Google" id="ProtNLM"/>
    </source>
</evidence>
<keyword evidence="1" id="KW-0472">Membrane</keyword>
<accession>A0ABN1IWG8</accession>
<keyword evidence="3" id="KW-1185">Reference proteome</keyword>
<name>A0ABN1IWG8_9CLOT</name>
<gene>
    <name evidence="2" type="ORF">GCM10008905_14710</name>
</gene>
<organism evidence="2 3">
    <name type="scientific">Clostridium malenominatum</name>
    <dbReference type="NCBI Taxonomy" id="1539"/>
    <lineage>
        <taxon>Bacteria</taxon>
        <taxon>Bacillati</taxon>
        <taxon>Bacillota</taxon>
        <taxon>Clostridia</taxon>
        <taxon>Eubacteriales</taxon>
        <taxon>Clostridiaceae</taxon>
        <taxon>Clostridium</taxon>
    </lineage>
</organism>
<reference evidence="2 3" key="1">
    <citation type="journal article" date="2019" name="Int. J. Syst. Evol. Microbiol.">
        <title>The Global Catalogue of Microorganisms (GCM) 10K type strain sequencing project: providing services to taxonomists for standard genome sequencing and annotation.</title>
        <authorList>
            <consortium name="The Broad Institute Genomics Platform"/>
            <consortium name="The Broad Institute Genome Sequencing Center for Infectious Disease"/>
            <person name="Wu L."/>
            <person name="Ma J."/>
        </authorList>
    </citation>
    <scope>NUCLEOTIDE SEQUENCE [LARGE SCALE GENOMIC DNA]</scope>
    <source>
        <strain evidence="2 3">JCM 1405</strain>
    </source>
</reference>
<evidence type="ECO:0000313" key="2">
    <source>
        <dbReference type="EMBL" id="GAA0722813.1"/>
    </source>
</evidence>
<comment type="caution">
    <text evidence="2">The sequence shown here is derived from an EMBL/GenBank/DDBJ whole genome shotgun (WGS) entry which is preliminary data.</text>
</comment>